<dbReference type="Gene3D" id="2.60.120.10">
    <property type="entry name" value="Jelly Rolls"/>
    <property type="match status" value="1"/>
</dbReference>
<dbReference type="AlphaFoldDB" id="A0A1L3GCU4"/>
<evidence type="ECO:0000313" key="3">
    <source>
        <dbReference type="Proteomes" id="UP000182264"/>
    </source>
</evidence>
<protein>
    <submittedName>
        <fullName evidence="2">Cupin</fullName>
    </submittedName>
</protein>
<sequence length="112" mass="12554">MKIVDVKTAALVENPHRVKVSKLHDSEHAQVMHITLEPGESLKKHITPVDVVFYVLEGRGVVEIGDEKQEVGRDTLIDSPAKIPHCWYNQGTSVLRILVAKIPRPTESTRLL</sequence>
<feature type="domain" description="Cupin type-2" evidence="1">
    <location>
        <begin position="33"/>
        <end position="99"/>
    </location>
</feature>
<name>A0A1L3GCU4_SYNAC</name>
<dbReference type="InterPro" id="IPR014710">
    <property type="entry name" value="RmlC-like_jellyroll"/>
</dbReference>
<reference evidence="2 3" key="1">
    <citation type="journal article" date="2017" name="Genome Announc.">
        <title>Complete Genome Sequences of Two Acetylene-Fermenting Pelobacter acetylenicus Strains.</title>
        <authorList>
            <person name="Sutton J.M."/>
            <person name="Baesman S.M."/>
            <person name="Fierst J.L."/>
            <person name="Poret-Peterson A.T."/>
            <person name="Oremland R.S."/>
            <person name="Dunlap D.S."/>
            <person name="Akob D.M."/>
        </authorList>
    </citation>
    <scope>NUCLEOTIDE SEQUENCE [LARGE SCALE GENOMIC DNA]</scope>
    <source>
        <strain evidence="2 3">DSM 3247</strain>
    </source>
</reference>
<dbReference type="EMBL" id="CP015518">
    <property type="protein sequence ID" value="APG23763.1"/>
    <property type="molecule type" value="Genomic_DNA"/>
</dbReference>
<dbReference type="InterPro" id="IPR013096">
    <property type="entry name" value="Cupin_2"/>
</dbReference>
<dbReference type="OrthoDB" id="9797047at2"/>
<dbReference type="CDD" id="cd06984">
    <property type="entry name" value="cupin_Moth_1897"/>
    <property type="match status" value="1"/>
</dbReference>
<dbReference type="RefSeq" id="WP_072285574.1">
    <property type="nucleotide sequence ID" value="NZ_CP015455.1"/>
</dbReference>
<evidence type="ECO:0000259" key="1">
    <source>
        <dbReference type="Pfam" id="PF07883"/>
    </source>
</evidence>
<dbReference type="Proteomes" id="UP000182264">
    <property type="component" value="Chromosome"/>
</dbReference>
<dbReference type="PANTHER" id="PTHR40112">
    <property type="entry name" value="H2HPP ISOMERASE"/>
    <property type="match status" value="1"/>
</dbReference>
<accession>A0A1L3GCU4</accession>
<proteinExistence type="predicted"/>
<dbReference type="PANTHER" id="PTHR40112:SF1">
    <property type="entry name" value="H2HPP ISOMERASE"/>
    <property type="match status" value="1"/>
</dbReference>
<organism evidence="2 3">
    <name type="scientific">Syntrophotalea acetylenica</name>
    <name type="common">Pelobacter acetylenicus</name>
    <dbReference type="NCBI Taxonomy" id="29542"/>
    <lineage>
        <taxon>Bacteria</taxon>
        <taxon>Pseudomonadati</taxon>
        <taxon>Thermodesulfobacteriota</taxon>
        <taxon>Desulfuromonadia</taxon>
        <taxon>Desulfuromonadales</taxon>
        <taxon>Syntrophotaleaceae</taxon>
        <taxon>Syntrophotalea</taxon>
    </lineage>
</organism>
<dbReference type="Pfam" id="PF07883">
    <property type="entry name" value="Cupin_2"/>
    <property type="match status" value="1"/>
</dbReference>
<dbReference type="KEGG" id="pace:A6070_09665"/>
<dbReference type="InterPro" id="IPR052535">
    <property type="entry name" value="Bacilysin_H2HPP_isomerase"/>
</dbReference>
<evidence type="ECO:0000313" key="2">
    <source>
        <dbReference type="EMBL" id="APG23763.1"/>
    </source>
</evidence>
<dbReference type="InterPro" id="IPR011051">
    <property type="entry name" value="RmlC_Cupin_sf"/>
</dbReference>
<keyword evidence="3" id="KW-1185">Reference proteome</keyword>
<gene>
    <name evidence="2" type="ORF">A7E75_01055</name>
</gene>
<dbReference type="SUPFAM" id="SSF51182">
    <property type="entry name" value="RmlC-like cupins"/>
    <property type="match status" value="1"/>
</dbReference>